<name>A0ABR6N893_9SPHN</name>
<protein>
    <recommendedName>
        <fullName evidence="4">Right handed beta helix domain-containing protein</fullName>
    </recommendedName>
</protein>
<sequence>MSRSPRFAAASAVLIATCCAPAPSQSATADWSALATAARQSPASGDGLRRSWTGADGRPVTLTVLAPRLDGRPVISLDPTPGDNGPAIAAALARLRAAGGGTLRLAAGTWPIAGGPPGIALDGLSDVLIDGPGAQLVFAQWGDGILISNAARVKLRGLSVGYARPPVVKARVDGGRLAFAGAAPDAGAPVYQVSAAGPAGARMLLGKQGKSLGRDGGLPGGLGDFAPGTPVQVKLSWYKGGAIRIGDPGDKPVSHDITLDHVTVRDSAGGGIVADLMGRGLAIVGAKLGGAGGSAIAYDGFHVTAAGGDLLVEDSDFIGTGDDAINIASPIIDASRDPGGASVTLSGATARVYPGARLAFFDAGLQLVGTAEVASRSPRDPAGRMRTMFTTPVPSGEIRYARNMDLLSERYAIVGNRMADCICHGVLAQAPNGLIQDNQFSGLRYNAIRLLTSAAWKEGAGAYNVVVAGNRVADTGQDTRPGRVWAAITVFGELAGNGPGGQAPLAPGPLNAGLLIRDNQIDGVDQGCIAVSNAADVVLKDNRCARFGRRPGTPRMLADRADIAAGIARLPAKGAYLAGGTGVWIDPGTTARIKADASR</sequence>
<feature type="chain" id="PRO_5045048791" description="Right handed beta helix domain-containing protein" evidence="1">
    <location>
        <begin position="30"/>
        <end position="599"/>
    </location>
</feature>
<dbReference type="EMBL" id="JACIJN010000006">
    <property type="protein sequence ID" value="MBB5726266.1"/>
    <property type="molecule type" value="Genomic_DNA"/>
</dbReference>
<dbReference type="InterPro" id="IPR006626">
    <property type="entry name" value="PbH1"/>
</dbReference>
<keyword evidence="1" id="KW-0732">Signal</keyword>
<evidence type="ECO:0000313" key="3">
    <source>
        <dbReference type="Proteomes" id="UP000560131"/>
    </source>
</evidence>
<dbReference type="InterPro" id="IPR012334">
    <property type="entry name" value="Pectin_lyas_fold"/>
</dbReference>
<evidence type="ECO:0000256" key="1">
    <source>
        <dbReference type="SAM" id="SignalP"/>
    </source>
</evidence>
<gene>
    <name evidence="2" type="ORF">FHS97_002202</name>
</gene>
<proteinExistence type="predicted"/>
<evidence type="ECO:0008006" key="4">
    <source>
        <dbReference type="Google" id="ProtNLM"/>
    </source>
</evidence>
<comment type="caution">
    <text evidence="2">The sequence shown here is derived from an EMBL/GenBank/DDBJ whole genome shotgun (WGS) entry which is preliminary data.</text>
</comment>
<accession>A0ABR6N893</accession>
<dbReference type="SUPFAM" id="SSF51126">
    <property type="entry name" value="Pectin lyase-like"/>
    <property type="match status" value="1"/>
</dbReference>
<keyword evidence="3" id="KW-1185">Reference proteome</keyword>
<dbReference type="InterPro" id="IPR011050">
    <property type="entry name" value="Pectin_lyase_fold/virulence"/>
</dbReference>
<dbReference type="Proteomes" id="UP000560131">
    <property type="component" value="Unassembled WGS sequence"/>
</dbReference>
<dbReference type="SMART" id="SM00710">
    <property type="entry name" value="PbH1"/>
    <property type="match status" value="5"/>
</dbReference>
<reference evidence="2 3" key="1">
    <citation type="submission" date="2020-08" db="EMBL/GenBank/DDBJ databases">
        <title>Genomic Encyclopedia of Type Strains, Phase IV (KMG-IV): sequencing the most valuable type-strain genomes for metagenomic binning, comparative biology and taxonomic classification.</title>
        <authorList>
            <person name="Goeker M."/>
        </authorList>
    </citation>
    <scope>NUCLEOTIDE SEQUENCE [LARGE SCALE GENOMIC DNA]</scope>
    <source>
        <strain evidence="2 3">DSM 101535</strain>
    </source>
</reference>
<evidence type="ECO:0000313" key="2">
    <source>
        <dbReference type="EMBL" id="MBB5726266.1"/>
    </source>
</evidence>
<dbReference type="Gene3D" id="2.160.20.10">
    <property type="entry name" value="Single-stranded right-handed beta-helix, Pectin lyase-like"/>
    <property type="match status" value="1"/>
</dbReference>
<dbReference type="RefSeq" id="WP_184037107.1">
    <property type="nucleotide sequence ID" value="NZ_BAABAR010000020.1"/>
</dbReference>
<organism evidence="2 3">
    <name type="scientific">Sphingomonas endophytica</name>
    <dbReference type="NCBI Taxonomy" id="869719"/>
    <lineage>
        <taxon>Bacteria</taxon>
        <taxon>Pseudomonadati</taxon>
        <taxon>Pseudomonadota</taxon>
        <taxon>Alphaproteobacteria</taxon>
        <taxon>Sphingomonadales</taxon>
        <taxon>Sphingomonadaceae</taxon>
        <taxon>Sphingomonas</taxon>
    </lineage>
</organism>
<feature type="signal peptide" evidence="1">
    <location>
        <begin position="1"/>
        <end position="29"/>
    </location>
</feature>